<feature type="domain" description="F-box" evidence="1">
    <location>
        <begin position="37"/>
        <end position="77"/>
    </location>
</feature>
<evidence type="ECO:0000259" key="1">
    <source>
        <dbReference type="PROSITE" id="PS50181"/>
    </source>
</evidence>
<dbReference type="SMART" id="SM00256">
    <property type="entry name" value="FBOX"/>
    <property type="match status" value="1"/>
</dbReference>
<protein>
    <recommendedName>
        <fullName evidence="1">F-box domain-containing protein</fullName>
    </recommendedName>
</protein>
<dbReference type="InterPro" id="IPR001810">
    <property type="entry name" value="F-box_dom"/>
</dbReference>
<reference evidence="2 3" key="1">
    <citation type="submission" date="2020-07" db="EMBL/GenBank/DDBJ databases">
        <title>Comparative genomics of pyrophilous fungi reveals a link between fire events and developmental genes.</title>
        <authorList>
            <consortium name="DOE Joint Genome Institute"/>
            <person name="Steindorff A.S."/>
            <person name="Carver A."/>
            <person name="Calhoun S."/>
            <person name="Stillman K."/>
            <person name="Liu H."/>
            <person name="Lipzen A."/>
            <person name="Pangilinan J."/>
            <person name="Labutti K."/>
            <person name="Bruns T.D."/>
            <person name="Grigoriev I.V."/>
        </authorList>
    </citation>
    <scope>NUCLEOTIDE SEQUENCE [LARGE SCALE GENOMIC DNA]</scope>
    <source>
        <strain evidence="2 3">CBS 144469</strain>
    </source>
</reference>
<dbReference type="PROSITE" id="PS50181">
    <property type="entry name" value="FBOX"/>
    <property type="match status" value="1"/>
</dbReference>
<dbReference type="EMBL" id="JACGCI010000043">
    <property type="protein sequence ID" value="KAF6752629.1"/>
    <property type="molecule type" value="Genomic_DNA"/>
</dbReference>
<dbReference type="CDD" id="cd09917">
    <property type="entry name" value="F-box_SF"/>
    <property type="match status" value="1"/>
</dbReference>
<dbReference type="InterPro" id="IPR036047">
    <property type="entry name" value="F-box-like_dom_sf"/>
</dbReference>
<dbReference type="Pfam" id="PF12937">
    <property type="entry name" value="F-box-like"/>
    <property type="match status" value="1"/>
</dbReference>
<dbReference type="Proteomes" id="UP000521943">
    <property type="component" value="Unassembled WGS sequence"/>
</dbReference>
<dbReference type="OrthoDB" id="3145038at2759"/>
<dbReference type="Gene3D" id="1.20.1280.50">
    <property type="match status" value="1"/>
</dbReference>
<dbReference type="AlphaFoldDB" id="A0A8H6M4A8"/>
<evidence type="ECO:0000313" key="2">
    <source>
        <dbReference type="EMBL" id="KAF6752629.1"/>
    </source>
</evidence>
<sequence length="615" mass="67760">MKLVRFQLLDVFPSPVPARPPMPTAKAPSELNYDIIIPNELWCEAFTHLEPFEVLSLGQVSRAFHALISEKSVWTTILRTVCDKHKLFKPSYPVHEMDVARLQRAALGPRLVQQCLTRGGVPTEYLAQANELRPVSTLRLKVLSQASLAKPLEPGVLWLHRRHLVPGGRYLIQVRFNGLKSNQEVLEATGTTYFVELWDLGVSGSAPLENPILLTQTEFEKTADHNVYSITTSFYGSAQEGLRVAIAFTDVVREREGDVCAVKILSLLPGDDQPRFQVTTEIEIKRHPESYTCEAPSQPHFRGNLLFIPRGRQILLIWDFILGIYTRMDLVVQGNGSPDKIFFTNSLVIGFVSDTWKQQEIYVWKVPSRGEFQTIASHKILLPRDPDGYGVPGAPQTYADQIAQLPQPMAQGYGPRLELYFSTPDASAELPLSFDIFNHSQGHSALDPPGFGPGARKLPRTSIHGLRCTLGHASSTESDDAPLMIDVVASFMIQPPVSGYPFPAPDLASALSNIPNLGFFLSLTEDIMINIAQPTELKHSIFTYTLSPPPSGTPATPSPPKAEGATAAVYHASVSIVRLQEYPAPDWSACPASGRFMDAGGIAPLNAGILLDYLH</sequence>
<proteinExistence type="predicted"/>
<organism evidence="2 3">
    <name type="scientific">Ephemerocybe angulata</name>
    <dbReference type="NCBI Taxonomy" id="980116"/>
    <lineage>
        <taxon>Eukaryota</taxon>
        <taxon>Fungi</taxon>
        <taxon>Dikarya</taxon>
        <taxon>Basidiomycota</taxon>
        <taxon>Agaricomycotina</taxon>
        <taxon>Agaricomycetes</taxon>
        <taxon>Agaricomycetidae</taxon>
        <taxon>Agaricales</taxon>
        <taxon>Agaricineae</taxon>
        <taxon>Psathyrellaceae</taxon>
        <taxon>Ephemerocybe</taxon>
    </lineage>
</organism>
<dbReference type="SUPFAM" id="SSF81383">
    <property type="entry name" value="F-box domain"/>
    <property type="match status" value="1"/>
</dbReference>
<gene>
    <name evidence="2" type="ORF">DFP72DRAFT_447664</name>
</gene>
<evidence type="ECO:0000313" key="3">
    <source>
        <dbReference type="Proteomes" id="UP000521943"/>
    </source>
</evidence>
<comment type="caution">
    <text evidence="2">The sequence shown here is derived from an EMBL/GenBank/DDBJ whole genome shotgun (WGS) entry which is preliminary data.</text>
</comment>
<accession>A0A8H6M4A8</accession>
<name>A0A8H6M4A8_9AGAR</name>
<keyword evidence="3" id="KW-1185">Reference proteome</keyword>